<dbReference type="EMBL" id="CYSD01000042">
    <property type="protein sequence ID" value="CUH81419.1"/>
    <property type="molecule type" value="Genomic_DNA"/>
</dbReference>
<sequence length="46" mass="4610">MTRFKKAGAAHVMGLGGAARKTGLGGSAPGAARLPRDICKKMKGAL</sequence>
<accession>A0A0P1GHY8</accession>
<reference evidence="1 2" key="1">
    <citation type="submission" date="2015-09" db="EMBL/GenBank/DDBJ databases">
        <authorList>
            <consortium name="Swine Surveillance"/>
        </authorList>
    </citation>
    <scope>NUCLEOTIDE SEQUENCE [LARGE SCALE GENOMIC DNA]</scope>
    <source>
        <strain evidence="1 2">CECT 7557</strain>
    </source>
</reference>
<dbReference type="Proteomes" id="UP000052022">
    <property type="component" value="Unassembled WGS sequence"/>
</dbReference>
<organism evidence="1 2">
    <name type="scientific">Tritonibacter multivorans</name>
    <dbReference type="NCBI Taxonomy" id="928856"/>
    <lineage>
        <taxon>Bacteria</taxon>
        <taxon>Pseudomonadati</taxon>
        <taxon>Pseudomonadota</taxon>
        <taxon>Alphaproteobacteria</taxon>
        <taxon>Rhodobacterales</taxon>
        <taxon>Paracoccaceae</taxon>
        <taxon>Tritonibacter</taxon>
    </lineage>
</organism>
<keyword evidence="2" id="KW-1185">Reference proteome</keyword>
<evidence type="ECO:0000313" key="1">
    <source>
        <dbReference type="EMBL" id="CUH81419.1"/>
    </source>
</evidence>
<proteinExistence type="predicted"/>
<gene>
    <name evidence="1" type="ORF">TRM7557_03415</name>
</gene>
<dbReference type="AlphaFoldDB" id="A0A0P1GHY8"/>
<name>A0A0P1GHY8_9RHOB</name>
<protein>
    <submittedName>
        <fullName evidence="1">Uncharacterized protein</fullName>
    </submittedName>
</protein>
<evidence type="ECO:0000313" key="2">
    <source>
        <dbReference type="Proteomes" id="UP000052022"/>
    </source>
</evidence>